<gene>
    <name evidence="1" type="ORF">F4693_002445</name>
</gene>
<name>A0A7X0MN97_9SPHN</name>
<evidence type="ECO:0000313" key="2">
    <source>
        <dbReference type="Proteomes" id="UP000522313"/>
    </source>
</evidence>
<reference evidence="1 2" key="2">
    <citation type="submission" date="2020-08" db="EMBL/GenBank/DDBJ databases">
        <authorList>
            <person name="Partida-Martinez L."/>
            <person name="Huntemann M."/>
            <person name="Clum A."/>
            <person name="Wang J."/>
            <person name="Palaniappan K."/>
            <person name="Ritter S."/>
            <person name="Chen I.-M."/>
            <person name="Stamatis D."/>
            <person name="Reddy T."/>
            <person name="O'Malley R."/>
            <person name="Daum C."/>
            <person name="Shapiro N."/>
            <person name="Ivanova N."/>
            <person name="Kyrpides N."/>
            <person name="Woyke T."/>
        </authorList>
    </citation>
    <scope>NUCLEOTIDE SEQUENCE [LARGE SCALE GENOMIC DNA]</scope>
    <source>
        <strain evidence="1 2">AS3.13</strain>
    </source>
</reference>
<proteinExistence type="predicted"/>
<sequence>MTRIIFILSYPTYVSVADQAEWLAWNNRDRRMPAILSAMGVEVELWGIGRTPQVVEAAGDAGTRYTVRLFGADNPRRAPREHVSAAMLAAARAATDALFVVIGTNGGIGYHLYDRLLKPDARRYAVIIGGDYWSRLLPHARMVFPESAVQEQALAHPRFFWRTPIPRTRMLRLPKAIDTGLFHPEVRPIRWDVIAVSRLSRWKSFDEVGALSQRYRVAVAGGGPDAAALAKRYPKIDWLGHVPHRDVPGLLHQSHVYFHAGRRDYFPRAIVEAMACGKPVVGFGARMGDDVIPPDCGLRVDRATFAATTAALLDDPARIAAMGAAARRHAVATHGLDSSVAACQVLAGMLR</sequence>
<dbReference type="GO" id="GO:0016757">
    <property type="term" value="F:glycosyltransferase activity"/>
    <property type="evidence" value="ECO:0007669"/>
    <property type="project" value="TreeGrafter"/>
</dbReference>
<accession>A0A7X0MN97</accession>
<dbReference type="RefSeq" id="WP_184506277.1">
    <property type="nucleotide sequence ID" value="NZ_JACHBT010000012.1"/>
</dbReference>
<dbReference type="Gene3D" id="3.40.50.2000">
    <property type="entry name" value="Glycogen Phosphorylase B"/>
    <property type="match status" value="1"/>
</dbReference>
<dbReference type="AlphaFoldDB" id="A0A7X0MN97"/>
<organism evidence="1 2">
    <name type="scientific">Sphingomonas endophytica</name>
    <dbReference type="NCBI Taxonomy" id="869719"/>
    <lineage>
        <taxon>Bacteria</taxon>
        <taxon>Pseudomonadati</taxon>
        <taxon>Pseudomonadota</taxon>
        <taxon>Alphaproteobacteria</taxon>
        <taxon>Sphingomonadales</taxon>
        <taxon>Sphingomonadaceae</taxon>
        <taxon>Sphingomonas</taxon>
    </lineage>
</organism>
<dbReference type="EMBL" id="JACHBT010000012">
    <property type="protein sequence ID" value="MBB6505457.1"/>
    <property type="molecule type" value="Genomic_DNA"/>
</dbReference>
<reference evidence="1 2" key="1">
    <citation type="submission" date="2020-08" db="EMBL/GenBank/DDBJ databases">
        <title>The Agave Microbiome: Exploring the role of microbial communities in plant adaptations to desert environments.</title>
        <authorList>
            <person name="Partida-Martinez L.P."/>
        </authorList>
    </citation>
    <scope>NUCLEOTIDE SEQUENCE [LARGE SCALE GENOMIC DNA]</scope>
    <source>
        <strain evidence="1 2">AS3.13</strain>
    </source>
</reference>
<dbReference type="PANTHER" id="PTHR45947">
    <property type="entry name" value="SULFOQUINOVOSYL TRANSFERASE SQD2"/>
    <property type="match status" value="1"/>
</dbReference>
<keyword evidence="1" id="KW-0808">Transferase</keyword>
<dbReference type="InterPro" id="IPR050194">
    <property type="entry name" value="Glycosyltransferase_grp1"/>
</dbReference>
<evidence type="ECO:0000313" key="1">
    <source>
        <dbReference type="EMBL" id="MBB6505457.1"/>
    </source>
</evidence>
<dbReference type="SUPFAM" id="SSF53756">
    <property type="entry name" value="UDP-Glycosyltransferase/glycogen phosphorylase"/>
    <property type="match status" value="1"/>
</dbReference>
<protein>
    <submittedName>
        <fullName evidence="1">Glycosyltransferase involved in cell wall biosynthesis</fullName>
    </submittedName>
</protein>
<dbReference type="Pfam" id="PF13692">
    <property type="entry name" value="Glyco_trans_1_4"/>
    <property type="match status" value="1"/>
</dbReference>
<comment type="caution">
    <text evidence="1">The sequence shown here is derived from an EMBL/GenBank/DDBJ whole genome shotgun (WGS) entry which is preliminary data.</text>
</comment>
<dbReference type="Proteomes" id="UP000522313">
    <property type="component" value="Unassembled WGS sequence"/>
</dbReference>
<dbReference type="PANTHER" id="PTHR45947:SF3">
    <property type="entry name" value="SULFOQUINOVOSYL TRANSFERASE SQD2"/>
    <property type="match status" value="1"/>
</dbReference>